<comment type="subcellular location">
    <subcellularLocation>
        <location evidence="4">Cytoplasm</location>
    </subcellularLocation>
    <text evidence="4">Assembles at midcell at the inner surface of the cytoplasmic membrane.</text>
</comment>
<dbReference type="Gene3D" id="3.30.1330.20">
    <property type="entry name" value="Tubulin/FtsZ, C-terminal domain"/>
    <property type="match status" value="1"/>
</dbReference>
<comment type="similarity">
    <text evidence="1 4 6">Belongs to the FtsZ family.</text>
</comment>
<dbReference type="CDD" id="cd02201">
    <property type="entry name" value="FtsZ_type1"/>
    <property type="match status" value="1"/>
</dbReference>
<dbReference type="GO" id="GO:0005525">
    <property type="term" value="F:GTP binding"/>
    <property type="evidence" value="ECO:0007669"/>
    <property type="project" value="UniProtKB-UniRule"/>
</dbReference>
<dbReference type="InterPro" id="IPR036525">
    <property type="entry name" value="Tubulin/FtsZ_GTPase_sf"/>
</dbReference>
<evidence type="ECO:0000313" key="10">
    <source>
        <dbReference type="EMBL" id="PJJ75194.1"/>
    </source>
</evidence>
<evidence type="ECO:0000256" key="5">
    <source>
        <dbReference type="NCBIfam" id="TIGR00065"/>
    </source>
</evidence>
<feature type="domain" description="Tubulin/FtsZ 2-layer sandwich" evidence="9">
    <location>
        <begin position="221"/>
        <end position="342"/>
    </location>
</feature>
<keyword evidence="3 4" id="KW-0342">GTP-binding</keyword>
<dbReference type="InterPro" id="IPR024757">
    <property type="entry name" value="FtsZ_C"/>
</dbReference>
<dbReference type="Pfam" id="PF12327">
    <property type="entry name" value="FtsZ_C"/>
    <property type="match status" value="1"/>
</dbReference>
<dbReference type="SMART" id="SM00865">
    <property type="entry name" value="Tubulin_C"/>
    <property type="match status" value="1"/>
</dbReference>
<dbReference type="GO" id="GO:0032153">
    <property type="term" value="C:cell division site"/>
    <property type="evidence" value="ECO:0007669"/>
    <property type="project" value="UniProtKB-UniRule"/>
</dbReference>
<dbReference type="PROSITE" id="PS01135">
    <property type="entry name" value="FTSZ_2"/>
    <property type="match status" value="1"/>
</dbReference>
<dbReference type="SUPFAM" id="SSF55307">
    <property type="entry name" value="Tubulin C-terminal domain-like"/>
    <property type="match status" value="1"/>
</dbReference>
<accession>A0A2M9CTE9</accession>
<feature type="compositionally biased region" description="Polar residues" evidence="7">
    <location>
        <begin position="551"/>
        <end position="563"/>
    </location>
</feature>
<dbReference type="GO" id="GO:0005737">
    <property type="term" value="C:cytoplasm"/>
    <property type="evidence" value="ECO:0007669"/>
    <property type="project" value="UniProtKB-SubCell"/>
</dbReference>
<dbReference type="Proteomes" id="UP000230000">
    <property type="component" value="Unassembled WGS sequence"/>
</dbReference>
<keyword evidence="4" id="KW-0963">Cytoplasm</keyword>
<keyword evidence="4 6" id="KW-0131">Cell cycle</keyword>
<dbReference type="PROSITE" id="PS01134">
    <property type="entry name" value="FTSZ_1"/>
    <property type="match status" value="1"/>
</dbReference>
<evidence type="ECO:0000256" key="7">
    <source>
        <dbReference type="SAM" id="MobiDB-lite"/>
    </source>
</evidence>
<organism evidence="10 11">
    <name type="scientific">Thermoflavifilum aggregans</name>
    <dbReference type="NCBI Taxonomy" id="454188"/>
    <lineage>
        <taxon>Bacteria</taxon>
        <taxon>Pseudomonadati</taxon>
        <taxon>Bacteroidota</taxon>
        <taxon>Chitinophagia</taxon>
        <taxon>Chitinophagales</taxon>
        <taxon>Chitinophagaceae</taxon>
        <taxon>Thermoflavifilum</taxon>
    </lineage>
</organism>
<evidence type="ECO:0000256" key="1">
    <source>
        <dbReference type="ARBA" id="ARBA00009690"/>
    </source>
</evidence>
<sequence>MITSNSVNLKKRNSMIHFDLPKEKSSIIKVIGIGGGGSNAVNYMYSLGIEGVDFIVCNTDAQALANSPVPNKVQLGPSLTQGLGAGANPEIGKQATEESLEEIRRILEVNTKMVFITAGMGGGTGTGGAPIVAKICRELGILTVGIVTTPFSYEGRRRMQQAEMGIQNLKEYTDTLLIISNDKLRHQFGNLPFKAAFAKADNILAIAAKCITDVINQHGHINVDFADVCTAMRNGGVAILGSATAGGENRAQKAIEMALSSPLLNDNDIHGAKWVLLNITSSEGQYEHTIDEMDIIQSYIQAQAGDACDVILGVGYDQSLGEQIGVTIIATGFEQKPLRQLREKEQLKAPEEKITVVLGKENEEKKLWKTQPSEKPETDDKPETDVLAPKLVDPEEQPVPRKSSSAGMLSLFNEPTEQKSQDYSRQVTDPSGPSRIYAQAPAVKSKPASPPQQPAEEQPGEMKLIYKDEPPSAPVASNTKPEENLEDPDIRSKQVERITRLKQLSTPLSPSEEIEAIPAFIRQGLSLNQDLPPADPHQLSGIRVQPDPQGQGKSSISTLNTFLNGKKPD</sequence>
<feature type="binding site" evidence="4">
    <location>
        <position position="154"/>
    </location>
    <ligand>
        <name>GTP</name>
        <dbReference type="ChEBI" id="CHEBI:37565"/>
    </ligand>
</feature>
<comment type="subunit">
    <text evidence="4">Homodimer. Polymerizes to form a dynamic ring structure in a strictly GTP-dependent manner. Interacts directly with several other division proteins.</text>
</comment>
<feature type="compositionally biased region" description="Low complexity" evidence="7">
    <location>
        <begin position="438"/>
        <end position="447"/>
    </location>
</feature>
<dbReference type="SUPFAM" id="SSF52490">
    <property type="entry name" value="Tubulin nucleotide-binding domain-like"/>
    <property type="match status" value="1"/>
</dbReference>
<dbReference type="InterPro" id="IPR008280">
    <property type="entry name" value="Tub_FtsZ_C"/>
</dbReference>
<dbReference type="GO" id="GO:0051258">
    <property type="term" value="P:protein polymerization"/>
    <property type="evidence" value="ECO:0007669"/>
    <property type="project" value="UniProtKB-UniRule"/>
</dbReference>
<feature type="region of interest" description="Disordered" evidence="7">
    <location>
        <begin position="365"/>
        <end position="513"/>
    </location>
</feature>
<dbReference type="GO" id="GO:0000917">
    <property type="term" value="P:division septum assembly"/>
    <property type="evidence" value="ECO:0007669"/>
    <property type="project" value="UniProtKB-KW"/>
</dbReference>
<comment type="caution">
    <text evidence="10">The sequence shown here is derived from an EMBL/GenBank/DDBJ whole genome shotgun (WGS) entry which is preliminary data.</text>
</comment>
<feature type="binding site" evidence="4">
    <location>
        <begin position="123"/>
        <end position="125"/>
    </location>
    <ligand>
        <name>GTP</name>
        <dbReference type="ChEBI" id="CHEBI:37565"/>
    </ligand>
</feature>
<evidence type="ECO:0000256" key="6">
    <source>
        <dbReference type="RuleBase" id="RU000631"/>
    </source>
</evidence>
<dbReference type="InterPro" id="IPR018316">
    <property type="entry name" value="Tubulin/FtsZ_2-layer-sand-dom"/>
</dbReference>
<evidence type="ECO:0000256" key="4">
    <source>
        <dbReference type="HAMAP-Rule" id="MF_00909"/>
    </source>
</evidence>
<feature type="compositionally biased region" description="Basic and acidic residues" evidence="7">
    <location>
        <begin position="365"/>
        <end position="384"/>
    </location>
</feature>
<name>A0A2M9CTE9_9BACT</name>
<evidence type="ECO:0000259" key="9">
    <source>
        <dbReference type="SMART" id="SM00865"/>
    </source>
</evidence>
<keyword evidence="4 6" id="KW-0132">Cell division</keyword>
<reference evidence="10 11" key="1">
    <citation type="submission" date="2017-11" db="EMBL/GenBank/DDBJ databases">
        <title>Genomic Encyclopedia of Archaeal and Bacterial Type Strains, Phase II (KMG-II): From Individual Species to Whole Genera.</title>
        <authorList>
            <person name="Goeker M."/>
        </authorList>
    </citation>
    <scope>NUCLEOTIDE SEQUENCE [LARGE SCALE GENOMIC DNA]</scope>
    <source>
        <strain evidence="10 11">DSM 27268</strain>
    </source>
</reference>
<evidence type="ECO:0000256" key="2">
    <source>
        <dbReference type="ARBA" id="ARBA00022741"/>
    </source>
</evidence>
<dbReference type="SMART" id="SM00864">
    <property type="entry name" value="Tubulin"/>
    <property type="match status" value="1"/>
</dbReference>
<keyword evidence="11" id="KW-1185">Reference proteome</keyword>
<feature type="binding site" evidence="4">
    <location>
        <begin position="35"/>
        <end position="39"/>
    </location>
    <ligand>
        <name>GTP</name>
        <dbReference type="ChEBI" id="CHEBI:37565"/>
    </ligand>
</feature>
<feature type="domain" description="Tubulin/FtsZ GTPase" evidence="8">
    <location>
        <begin position="27"/>
        <end position="219"/>
    </location>
</feature>
<proteinExistence type="inferred from homology"/>
<dbReference type="FunFam" id="3.40.50.1440:FF:000001">
    <property type="entry name" value="Cell division protein FtsZ"/>
    <property type="match status" value="1"/>
</dbReference>
<feature type="binding site" evidence="4">
    <location>
        <position position="158"/>
    </location>
    <ligand>
        <name>GTP</name>
        <dbReference type="ChEBI" id="CHEBI:37565"/>
    </ligand>
</feature>
<dbReference type="InterPro" id="IPR000158">
    <property type="entry name" value="Cell_div_FtsZ"/>
</dbReference>
<evidence type="ECO:0000256" key="3">
    <source>
        <dbReference type="ARBA" id="ARBA00023134"/>
    </source>
</evidence>
<dbReference type="GO" id="GO:0043093">
    <property type="term" value="P:FtsZ-dependent cytokinesis"/>
    <property type="evidence" value="ECO:0007669"/>
    <property type="project" value="UniProtKB-UniRule"/>
</dbReference>
<dbReference type="PANTHER" id="PTHR30314">
    <property type="entry name" value="CELL DIVISION PROTEIN FTSZ-RELATED"/>
    <property type="match status" value="1"/>
</dbReference>
<feature type="compositionally biased region" description="Basic and acidic residues" evidence="7">
    <location>
        <begin position="480"/>
        <end position="499"/>
    </location>
</feature>
<dbReference type="InterPro" id="IPR003008">
    <property type="entry name" value="Tubulin_FtsZ_GTPase"/>
</dbReference>
<dbReference type="GO" id="GO:0003924">
    <property type="term" value="F:GTPase activity"/>
    <property type="evidence" value="ECO:0007669"/>
    <property type="project" value="UniProtKB-UniRule"/>
</dbReference>
<dbReference type="HAMAP" id="MF_00909">
    <property type="entry name" value="FtsZ"/>
    <property type="match status" value="1"/>
</dbReference>
<evidence type="ECO:0000313" key="11">
    <source>
        <dbReference type="Proteomes" id="UP000230000"/>
    </source>
</evidence>
<dbReference type="NCBIfam" id="TIGR00065">
    <property type="entry name" value="ftsZ"/>
    <property type="match status" value="1"/>
</dbReference>
<comment type="function">
    <text evidence="4 6">Essential cell division protein that forms a contractile ring structure (Z ring) at the future cell division site. The regulation of the ring assembly controls the timing and the location of cell division. One of the functions of the FtsZ ring is to recruit other cell division proteins to the septum to produce a new cell wall between the dividing cells. Binds GTP and shows GTPase activity.</text>
</comment>
<dbReference type="AlphaFoldDB" id="A0A2M9CTE9"/>
<dbReference type="InterPro" id="IPR020805">
    <property type="entry name" value="Cell_div_FtsZ_CS"/>
</dbReference>
<dbReference type="Gene3D" id="3.40.50.1440">
    <property type="entry name" value="Tubulin/FtsZ, GTPase domain"/>
    <property type="match status" value="1"/>
</dbReference>
<feature type="binding site" evidence="4">
    <location>
        <position position="201"/>
    </location>
    <ligand>
        <name>GTP</name>
        <dbReference type="ChEBI" id="CHEBI:37565"/>
    </ligand>
</feature>
<evidence type="ECO:0000259" key="8">
    <source>
        <dbReference type="SMART" id="SM00864"/>
    </source>
</evidence>
<keyword evidence="2 4" id="KW-0547">Nucleotide-binding</keyword>
<dbReference type="InterPro" id="IPR037103">
    <property type="entry name" value="Tubulin/FtsZ-like_C"/>
</dbReference>
<keyword evidence="4 6" id="KW-0717">Septation</keyword>
<dbReference type="EMBL" id="PGFG01000001">
    <property type="protein sequence ID" value="PJJ75194.1"/>
    <property type="molecule type" value="Genomic_DNA"/>
</dbReference>
<dbReference type="Pfam" id="PF00091">
    <property type="entry name" value="Tubulin"/>
    <property type="match status" value="1"/>
</dbReference>
<gene>
    <name evidence="4" type="primary">ftsZ</name>
    <name evidence="10" type="ORF">BXY57_0763</name>
</gene>
<dbReference type="PANTHER" id="PTHR30314:SF3">
    <property type="entry name" value="MITOCHONDRIAL DIVISION PROTEIN FSZA"/>
    <property type="match status" value="1"/>
</dbReference>
<dbReference type="InterPro" id="IPR045061">
    <property type="entry name" value="FtsZ/CetZ"/>
</dbReference>
<feature type="region of interest" description="Disordered" evidence="7">
    <location>
        <begin position="527"/>
        <end position="569"/>
    </location>
</feature>
<protein>
    <recommendedName>
        <fullName evidence="4 5">Cell division protein FtsZ</fullName>
    </recommendedName>
</protein>
<dbReference type="PRINTS" id="PR00423">
    <property type="entry name" value="CELLDVISFTSZ"/>
</dbReference>